<dbReference type="PRINTS" id="PR00081">
    <property type="entry name" value="GDHRDH"/>
</dbReference>
<accession>A0A9Q9UW84</accession>
<dbReference type="PANTHER" id="PTHR44196:SF1">
    <property type="entry name" value="DEHYDROGENASE_REDUCTASE SDR FAMILY MEMBER 7B"/>
    <property type="match status" value="1"/>
</dbReference>
<dbReference type="PROSITE" id="PS00061">
    <property type="entry name" value="ADH_SHORT"/>
    <property type="match status" value="1"/>
</dbReference>
<dbReference type="InterPro" id="IPR036291">
    <property type="entry name" value="NAD(P)-bd_dom_sf"/>
</dbReference>
<evidence type="ECO:0000259" key="4">
    <source>
        <dbReference type="SMART" id="SM00822"/>
    </source>
</evidence>
<dbReference type="GO" id="GO:0016020">
    <property type="term" value="C:membrane"/>
    <property type="evidence" value="ECO:0007669"/>
    <property type="project" value="TreeGrafter"/>
</dbReference>
<dbReference type="AlphaFoldDB" id="A0A9Q9UW84"/>
<sequence length="308" mass="34146">MKIQGKTALVTGASRGIGRAIALELAQQGIRRLLLVARNRQRLAEVAAEIERQGVLVVTLVLDLNQIVGVNIAIARAWRSYGPIDLLVNCAGVAHQAPFLESKLQNLQEEIATNLMGMYTMTHLIGRRMAARREGTIVNVSSLMGKVAAPTMASYSATKFGIVGFTQALRGELARENIRVIALLPSLTDTDMARGLQLFRWVLPMNPQQVAKVLVAKLEKNSSEILVGWQSHLAVWCQRFFPSLLEKVLRIAAPLSKSKGFRAINNKQQATGYTNGFWRIVLDFGFFRSSIQRFDQGFNQGLKDKFPD</sequence>
<reference evidence="5" key="2">
    <citation type="submission" date="2022-10" db="EMBL/GenBank/DDBJ databases">
        <authorList>
            <person name="Ngo T.-E."/>
        </authorList>
    </citation>
    <scope>NUCLEOTIDE SEQUENCE</scope>
    <source>
        <strain evidence="5">JHB</strain>
    </source>
</reference>
<dbReference type="CDD" id="cd05233">
    <property type="entry name" value="SDR_c"/>
    <property type="match status" value="1"/>
</dbReference>
<dbReference type="PRINTS" id="PR00080">
    <property type="entry name" value="SDRFAMILY"/>
</dbReference>
<name>A0A9Q9UW84_MOOP1</name>
<comment type="similarity">
    <text evidence="1 3">Belongs to the short-chain dehydrogenases/reductases (SDR) family.</text>
</comment>
<proteinExistence type="inferred from homology"/>
<protein>
    <submittedName>
        <fullName evidence="5">SDR family NAD(P)-dependent oxidoreductase</fullName>
    </submittedName>
</protein>
<reference evidence="5" key="1">
    <citation type="journal article" date="2017" name="Proc. Natl. Acad. Sci. U.S.A.">
        <title>Comparative genomics uncovers the prolific and distinctive metabolic potential of the cyanobacterial genus Moorea.</title>
        <authorList>
            <person name="Leao T."/>
            <person name="Castelao G."/>
            <person name="Korobeynikov A."/>
            <person name="Monroe E.A."/>
            <person name="Podell S."/>
            <person name="Glukhov E."/>
            <person name="Allen E.E."/>
            <person name="Gerwick W.H."/>
            <person name="Gerwick L."/>
        </authorList>
    </citation>
    <scope>NUCLEOTIDE SEQUENCE</scope>
    <source>
        <strain evidence="5">JHB</strain>
    </source>
</reference>
<evidence type="ECO:0000313" key="5">
    <source>
        <dbReference type="EMBL" id="WAN69586.1"/>
    </source>
</evidence>
<dbReference type="EMBL" id="CP017708">
    <property type="protein sequence ID" value="WAN69586.1"/>
    <property type="molecule type" value="Genomic_DNA"/>
</dbReference>
<dbReference type="PIRSF" id="PIRSF000126">
    <property type="entry name" value="11-beta-HSD1"/>
    <property type="match status" value="1"/>
</dbReference>
<dbReference type="InterPro" id="IPR020904">
    <property type="entry name" value="Sc_DH/Rdtase_CS"/>
</dbReference>
<dbReference type="InterPro" id="IPR057326">
    <property type="entry name" value="KR_dom"/>
</dbReference>
<evidence type="ECO:0000256" key="1">
    <source>
        <dbReference type="ARBA" id="ARBA00006484"/>
    </source>
</evidence>
<dbReference type="InterPro" id="IPR002347">
    <property type="entry name" value="SDR_fam"/>
</dbReference>
<dbReference type="Gene3D" id="3.40.50.720">
    <property type="entry name" value="NAD(P)-binding Rossmann-like Domain"/>
    <property type="match status" value="1"/>
</dbReference>
<dbReference type="SUPFAM" id="SSF51735">
    <property type="entry name" value="NAD(P)-binding Rossmann-fold domains"/>
    <property type="match status" value="1"/>
</dbReference>
<dbReference type="Proteomes" id="UP000176944">
    <property type="component" value="Chromosome"/>
</dbReference>
<dbReference type="SMART" id="SM00822">
    <property type="entry name" value="PKS_KR"/>
    <property type="match status" value="1"/>
</dbReference>
<gene>
    <name evidence="5" type="ORF">BJP36_00285</name>
</gene>
<dbReference type="PANTHER" id="PTHR44196">
    <property type="entry name" value="DEHYDROGENASE/REDUCTASE SDR FAMILY MEMBER 7B"/>
    <property type="match status" value="1"/>
</dbReference>
<dbReference type="Pfam" id="PF00106">
    <property type="entry name" value="adh_short"/>
    <property type="match status" value="1"/>
</dbReference>
<feature type="domain" description="Ketoreductase" evidence="4">
    <location>
        <begin position="6"/>
        <end position="190"/>
    </location>
</feature>
<evidence type="ECO:0000256" key="3">
    <source>
        <dbReference type="RuleBase" id="RU000363"/>
    </source>
</evidence>
<keyword evidence="2" id="KW-0560">Oxidoreductase</keyword>
<evidence type="ECO:0000256" key="2">
    <source>
        <dbReference type="ARBA" id="ARBA00023002"/>
    </source>
</evidence>
<organism evidence="5">
    <name type="scientific">Moorena producens (strain JHB)</name>
    <dbReference type="NCBI Taxonomy" id="1454205"/>
    <lineage>
        <taxon>Bacteria</taxon>
        <taxon>Bacillati</taxon>
        <taxon>Cyanobacteriota</taxon>
        <taxon>Cyanophyceae</taxon>
        <taxon>Coleofasciculales</taxon>
        <taxon>Coleofasciculaceae</taxon>
        <taxon>Moorena</taxon>
    </lineage>
</organism>
<dbReference type="GO" id="GO:0016491">
    <property type="term" value="F:oxidoreductase activity"/>
    <property type="evidence" value="ECO:0007669"/>
    <property type="project" value="UniProtKB-KW"/>
</dbReference>